<evidence type="ECO:0000256" key="1">
    <source>
        <dbReference type="SAM" id="SignalP"/>
    </source>
</evidence>
<organism evidence="2 3">
    <name type="scientific">Allokutzneria albata</name>
    <name type="common">Kibdelosporangium albatum</name>
    <dbReference type="NCBI Taxonomy" id="211114"/>
    <lineage>
        <taxon>Bacteria</taxon>
        <taxon>Bacillati</taxon>
        <taxon>Actinomycetota</taxon>
        <taxon>Actinomycetes</taxon>
        <taxon>Pseudonocardiales</taxon>
        <taxon>Pseudonocardiaceae</taxon>
        <taxon>Allokutzneria</taxon>
    </lineage>
</organism>
<evidence type="ECO:0000313" key="2">
    <source>
        <dbReference type="EMBL" id="SDM88244.1"/>
    </source>
</evidence>
<dbReference type="Proteomes" id="UP000183376">
    <property type="component" value="Chromosome I"/>
</dbReference>
<feature type="signal peptide" evidence="1">
    <location>
        <begin position="1"/>
        <end position="27"/>
    </location>
</feature>
<keyword evidence="3" id="KW-1185">Reference proteome</keyword>
<feature type="chain" id="PRO_5009246086" evidence="1">
    <location>
        <begin position="28"/>
        <end position="217"/>
    </location>
</feature>
<sequence length="217" mass="22885">MNLTRPCVALGVTIAAALTVAAPPAFAAPASSDLDFSAAPPYAGWELRHENPAQPVVKDGMINLDERTQLVIGEGSPWLSVSNARGWAVHAKLRVDPSTPDAPACARELVGHSGQVGLVASDGAAPTILGMNKDLICLKTVDRVINLPMNTTDRVHSYRVEGKGTRIRVLVDGREVIGLGDWSCRVHGQKCEPAPMVMLGTSDLTKAQVDHLGLTAG</sequence>
<dbReference type="STRING" id="211114.SAMN04489726_3825"/>
<proteinExistence type="predicted"/>
<reference evidence="2 3" key="1">
    <citation type="submission" date="2016-10" db="EMBL/GenBank/DDBJ databases">
        <authorList>
            <person name="de Groot N.N."/>
        </authorList>
    </citation>
    <scope>NUCLEOTIDE SEQUENCE [LARGE SCALE GENOMIC DNA]</scope>
    <source>
        <strain evidence="2 3">DSM 44149</strain>
    </source>
</reference>
<evidence type="ECO:0000313" key="3">
    <source>
        <dbReference type="Proteomes" id="UP000183376"/>
    </source>
</evidence>
<name>A0A1G9WUH6_ALLAB</name>
<dbReference type="OrthoDB" id="9908661at2"/>
<dbReference type="EMBL" id="LT629701">
    <property type="protein sequence ID" value="SDM88244.1"/>
    <property type="molecule type" value="Genomic_DNA"/>
</dbReference>
<dbReference type="RefSeq" id="WP_156051179.1">
    <property type="nucleotide sequence ID" value="NZ_JOEF01000016.1"/>
</dbReference>
<protein>
    <submittedName>
        <fullName evidence="2">Uncharacterized protein</fullName>
    </submittedName>
</protein>
<accession>A0A1G9WUH6</accession>
<keyword evidence="1" id="KW-0732">Signal</keyword>
<gene>
    <name evidence="2" type="ORF">SAMN04489726_3825</name>
</gene>
<dbReference type="AlphaFoldDB" id="A0A1G9WUH6"/>